<accession>A0ABW2HZK0</accession>
<organism evidence="1 2">
    <name type="scientific">Paractinoplanes rhizophilus</name>
    <dbReference type="NCBI Taxonomy" id="1416877"/>
    <lineage>
        <taxon>Bacteria</taxon>
        <taxon>Bacillati</taxon>
        <taxon>Actinomycetota</taxon>
        <taxon>Actinomycetes</taxon>
        <taxon>Micromonosporales</taxon>
        <taxon>Micromonosporaceae</taxon>
        <taxon>Paractinoplanes</taxon>
    </lineage>
</organism>
<dbReference type="RefSeq" id="WP_378975525.1">
    <property type="nucleotide sequence ID" value="NZ_JBHTBJ010000034.1"/>
</dbReference>
<keyword evidence="2" id="KW-1185">Reference proteome</keyword>
<sequence length="239" mass="24763">MTKATQYLMAPGEPDDSVTNGFVNPVDIFNYLSPSAWVNNIVANTTGVDIFGYATDTFTGEWDALYKFGDALTSLAQCLQQIGIDIQRGMLELDQGWSGNAENSAYMYFSNLAAAVSGQQAAFRQAADGYHTAAKGAWQLSNQLGNILQAIADKAILIGISAAAGTATAETGVGAIVGYGVAGYQALQLLELVNKASTIINTAGSVIAAAFGGGMDAFNQGINLSAVPLPSTPYTQPGA</sequence>
<proteinExistence type="predicted"/>
<comment type="caution">
    <text evidence="1">The sequence shown here is derived from an EMBL/GenBank/DDBJ whole genome shotgun (WGS) entry which is preliminary data.</text>
</comment>
<name>A0ABW2HZK0_9ACTN</name>
<gene>
    <name evidence="1" type="ORF">ACFQS1_31705</name>
</gene>
<dbReference type="EMBL" id="JBHTBJ010000034">
    <property type="protein sequence ID" value="MFC7278568.1"/>
    <property type="molecule type" value="Genomic_DNA"/>
</dbReference>
<protein>
    <submittedName>
        <fullName evidence="1">Uncharacterized protein</fullName>
    </submittedName>
</protein>
<evidence type="ECO:0000313" key="2">
    <source>
        <dbReference type="Proteomes" id="UP001596548"/>
    </source>
</evidence>
<evidence type="ECO:0000313" key="1">
    <source>
        <dbReference type="EMBL" id="MFC7278568.1"/>
    </source>
</evidence>
<reference evidence="2" key="1">
    <citation type="journal article" date="2019" name="Int. J. Syst. Evol. Microbiol.">
        <title>The Global Catalogue of Microorganisms (GCM) 10K type strain sequencing project: providing services to taxonomists for standard genome sequencing and annotation.</title>
        <authorList>
            <consortium name="The Broad Institute Genomics Platform"/>
            <consortium name="The Broad Institute Genome Sequencing Center for Infectious Disease"/>
            <person name="Wu L."/>
            <person name="Ma J."/>
        </authorList>
    </citation>
    <scope>NUCLEOTIDE SEQUENCE [LARGE SCALE GENOMIC DNA]</scope>
    <source>
        <strain evidence="2">XZYJT-10</strain>
    </source>
</reference>
<dbReference type="Proteomes" id="UP001596548">
    <property type="component" value="Unassembled WGS sequence"/>
</dbReference>